<feature type="transmembrane region" description="Helical" evidence="1">
    <location>
        <begin position="25"/>
        <end position="45"/>
    </location>
</feature>
<dbReference type="EMBL" id="CP050804">
    <property type="protein sequence ID" value="QJC21890.1"/>
    <property type="molecule type" value="Genomic_DNA"/>
</dbReference>
<keyword evidence="1" id="KW-1133">Transmembrane helix</keyword>
<name>A0A6H2EKS9_9ACTO</name>
<dbReference type="Proteomes" id="UP000502298">
    <property type="component" value="Chromosome"/>
</dbReference>
<accession>A0A6H2EKS9</accession>
<protein>
    <submittedName>
        <fullName evidence="2">Uncharacterized protein</fullName>
    </submittedName>
</protein>
<evidence type="ECO:0000256" key="1">
    <source>
        <dbReference type="SAM" id="Phobius"/>
    </source>
</evidence>
<dbReference type="RefSeq" id="WP_168917829.1">
    <property type="nucleotide sequence ID" value="NZ_CP050804.1"/>
</dbReference>
<evidence type="ECO:0000313" key="3">
    <source>
        <dbReference type="Proteomes" id="UP000502298"/>
    </source>
</evidence>
<organism evidence="2 3">
    <name type="scientific">Arcanobacterium buesumense</name>
    <dbReference type="NCBI Taxonomy" id="2722751"/>
    <lineage>
        <taxon>Bacteria</taxon>
        <taxon>Bacillati</taxon>
        <taxon>Actinomycetota</taxon>
        <taxon>Actinomycetes</taxon>
        <taxon>Actinomycetales</taxon>
        <taxon>Actinomycetaceae</taxon>
        <taxon>Arcanobacterium</taxon>
    </lineage>
</organism>
<dbReference type="AlphaFoldDB" id="A0A6H2EKS9"/>
<gene>
    <name evidence="2" type="ORF">HC352_04820</name>
</gene>
<keyword evidence="1" id="KW-0812">Transmembrane</keyword>
<dbReference type="KEGG" id="arca:HC352_04820"/>
<feature type="transmembrane region" description="Helical" evidence="1">
    <location>
        <begin position="51"/>
        <end position="73"/>
    </location>
</feature>
<sequence>MSITAGSLNYLLPIIERVIRFPGKLLVIVAGSITTLSLIAGWFAGRESNTFLAWWPFMVSVLFACAVGVFAVLRFRLARAVDSVIDTFTQTTAGATEVSIINPDGSPVDSTPYSFDDEIIRIEAQQRLMSAQAEAAHKRKVMFPRIEAAQRAAIASAGGIENAPYLRDDLRITLLSALASFAAIPVCFFTFVVGLIISL</sequence>
<evidence type="ECO:0000313" key="2">
    <source>
        <dbReference type="EMBL" id="QJC21890.1"/>
    </source>
</evidence>
<feature type="transmembrane region" description="Helical" evidence="1">
    <location>
        <begin position="174"/>
        <end position="197"/>
    </location>
</feature>
<proteinExistence type="predicted"/>
<keyword evidence="3" id="KW-1185">Reference proteome</keyword>
<keyword evidence="1" id="KW-0472">Membrane</keyword>
<reference evidence="2 3" key="1">
    <citation type="submission" date="2020-03" db="EMBL/GenBank/DDBJ databases">
        <title>Complete genome of Arcanobacterium buesumensis sp. nov. strain 2701.</title>
        <authorList>
            <person name="Borowiak M."/>
            <person name="Alssahen M."/>
            <person name="Laemmler C."/>
            <person name="Malorny B."/>
            <person name="Hassan A."/>
            <person name="Prenger-Berninghoff E."/>
            <person name="Ploetz M."/>
            <person name="Abdulmawjood A."/>
        </authorList>
    </citation>
    <scope>NUCLEOTIDE SEQUENCE [LARGE SCALE GENOMIC DNA]</scope>
    <source>
        <strain evidence="2 3">2701</strain>
    </source>
</reference>